<evidence type="ECO:0000259" key="4">
    <source>
        <dbReference type="Pfam" id="PF13511"/>
    </source>
</evidence>
<evidence type="ECO:0000313" key="6">
    <source>
        <dbReference type="Proteomes" id="UP000501534"/>
    </source>
</evidence>
<dbReference type="KEGG" id="uru:DSM104443_00727"/>
<dbReference type="InterPro" id="IPR025392">
    <property type="entry name" value="DUF4124"/>
</dbReference>
<dbReference type="EMBL" id="CP053069">
    <property type="protein sequence ID" value="QJR09678.1"/>
    <property type="molecule type" value="Genomic_DNA"/>
</dbReference>
<feature type="coiled-coil region" evidence="1">
    <location>
        <begin position="169"/>
        <end position="196"/>
    </location>
</feature>
<dbReference type="Pfam" id="PF13511">
    <property type="entry name" value="DUF4124"/>
    <property type="match status" value="1"/>
</dbReference>
<feature type="signal peptide" evidence="3">
    <location>
        <begin position="1"/>
        <end position="28"/>
    </location>
</feature>
<keyword evidence="1" id="KW-0175">Coiled coil</keyword>
<protein>
    <recommendedName>
        <fullName evidence="4">DUF4124 domain-containing protein</fullName>
    </recommendedName>
</protein>
<accession>A0A6M4GS78</accession>
<name>A0A6M4GS78_9PROT</name>
<dbReference type="AlphaFoldDB" id="A0A6M4GS78"/>
<organism evidence="5 6">
    <name type="scientific">Usitatibacter rugosus</name>
    <dbReference type="NCBI Taxonomy" id="2732067"/>
    <lineage>
        <taxon>Bacteria</taxon>
        <taxon>Pseudomonadati</taxon>
        <taxon>Pseudomonadota</taxon>
        <taxon>Betaproteobacteria</taxon>
        <taxon>Nitrosomonadales</taxon>
        <taxon>Usitatibacteraceae</taxon>
        <taxon>Usitatibacter</taxon>
    </lineage>
</organism>
<reference evidence="5 6" key="1">
    <citation type="submission" date="2020-04" db="EMBL/GenBank/DDBJ databases">
        <title>Usitatibacter rugosus gen. nov., sp. nov. and Usitatibacter palustris sp. nov., novel members of Usitatibacteraceae fam. nov. within the order Nitrosomonadales isolated from soil.</title>
        <authorList>
            <person name="Huber K.J."/>
            <person name="Neumann-Schaal M."/>
            <person name="Geppert A."/>
            <person name="Luckner M."/>
            <person name="Wanner G."/>
            <person name="Overmann J."/>
        </authorList>
    </citation>
    <scope>NUCLEOTIDE SEQUENCE [LARGE SCALE GENOMIC DNA]</scope>
    <source>
        <strain evidence="5 6">0125_3</strain>
    </source>
</reference>
<feature type="domain" description="DUF4124" evidence="4">
    <location>
        <begin position="24"/>
        <end position="76"/>
    </location>
</feature>
<sequence length="202" mass="21623">MPRRSRPGVPRLSLAALALLVATAIPFAADAKLYKLVDKNGKVTYGDKVPKGFDGEVTEIAIDAPPPPAANPPPSAPRAFPAGQEQPAKRDINTERKVARAKFQSALDAAREKLAAAKKALADGGEIAEDEFQVIQQRIAAQKDVPPPRSNCFQQPGAMVWICPVQAPGEKYRDRQKSLEDAVSAAEAEVAAAEDAYRRGTD</sequence>
<gene>
    <name evidence="5" type="ORF">DSM104443_00727</name>
</gene>
<evidence type="ECO:0000256" key="2">
    <source>
        <dbReference type="SAM" id="MobiDB-lite"/>
    </source>
</evidence>
<keyword evidence="3" id="KW-0732">Signal</keyword>
<evidence type="ECO:0000256" key="1">
    <source>
        <dbReference type="SAM" id="Coils"/>
    </source>
</evidence>
<feature type="chain" id="PRO_5026911239" description="DUF4124 domain-containing protein" evidence="3">
    <location>
        <begin position="29"/>
        <end position="202"/>
    </location>
</feature>
<proteinExistence type="predicted"/>
<evidence type="ECO:0000256" key="3">
    <source>
        <dbReference type="SAM" id="SignalP"/>
    </source>
</evidence>
<evidence type="ECO:0000313" key="5">
    <source>
        <dbReference type="EMBL" id="QJR09678.1"/>
    </source>
</evidence>
<feature type="region of interest" description="Disordered" evidence="2">
    <location>
        <begin position="62"/>
        <end position="90"/>
    </location>
</feature>
<keyword evidence="6" id="KW-1185">Reference proteome</keyword>
<dbReference type="Proteomes" id="UP000501534">
    <property type="component" value="Chromosome"/>
</dbReference>
<feature type="compositionally biased region" description="Pro residues" evidence="2">
    <location>
        <begin position="64"/>
        <end position="76"/>
    </location>
</feature>